<dbReference type="KEGG" id="fwa:DCMF_04640"/>
<dbReference type="Proteomes" id="UP000323521">
    <property type="component" value="Chromosome"/>
</dbReference>
<reference evidence="1 2" key="1">
    <citation type="submission" date="2016-10" db="EMBL/GenBank/DDBJ databases">
        <title>Complete Genome Sequence of Peptococcaceae strain DCMF.</title>
        <authorList>
            <person name="Edwards R.J."/>
            <person name="Holland S.I."/>
            <person name="Deshpande N.P."/>
            <person name="Wong Y.K."/>
            <person name="Ertan H."/>
            <person name="Manefield M."/>
            <person name="Russell T.L."/>
            <person name="Lee M.J."/>
        </authorList>
    </citation>
    <scope>NUCLEOTIDE SEQUENCE [LARGE SCALE GENOMIC DNA]</scope>
    <source>
        <strain evidence="1 2">DCMF</strain>
    </source>
</reference>
<accession>A0A3G1KNW9</accession>
<name>A0A3G1KNW9_FORW1</name>
<sequence>MEKDLFNITFKGVDELIKVAERKAQLLDANVRNAVARTVLWGAGRIAEECPTDTGRLRASILGYLVHKYGLRVEGDPVAVADGISQSVTQINGYEGRIGTNVAYASHQEYGFNATGPKKLTDKQRRYLFAVGILQSKDGRVVPGTVTVLVRKSGKITGGKTYIGGINKVINRRAGSVSHVKGKGFFRRNLVLIDQYFQEQMEEAIKATEEDRLIPVTF</sequence>
<protein>
    <submittedName>
        <fullName evidence="1">Uncharacterized protein</fullName>
    </submittedName>
</protein>
<evidence type="ECO:0000313" key="1">
    <source>
        <dbReference type="EMBL" id="ATW24164.1"/>
    </source>
</evidence>
<proteinExistence type="predicted"/>
<gene>
    <name evidence="1" type="ORF">DCMF_04640</name>
</gene>
<keyword evidence="2" id="KW-1185">Reference proteome</keyword>
<dbReference type="AlphaFoldDB" id="A0A3G1KNW9"/>
<organism evidence="1 2">
    <name type="scientific">Formimonas warabiya</name>
    <dbReference type="NCBI Taxonomy" id="1761012"/>
    <lineage>
        <taxon>Bacteria</taxon>
        <taxon>Bacillati</taxon>
        <taxon>Bacillota</taxon>
        <taxon>Clostridia</taxon>
        <taxon>Eubacteriales</taxon>
        <taxon>Peptococcaceae</taxon>
        <taxon>Candidatus Formimonas</taxon>
    </lineage>
</organism>
<dbReference type="EMBL" id="CP017634">
    <property type="protein sequence ID" value="ATW24164.1"/>
    <property type="molecule type" value="Genomic_DNA"/>
</dbReference>
<evidence type="ECO:0000313" key="2">
    <source>
        <dbReference type="Proteomes" id="UP000323521"/>
    </source>
</evidence>